<proteinExistence type="inferred from homology"/>
<accession>A0AAV7Z2B9</accession>
<dbReference type="GO" id="GO:0005794">
    <property type="term" value="C:Golgi apparatus"/>
    <property type="evidence" value="ECO:0007669"/>
    <property type="project" value="TreeGrafter"/>
</dbReference>
<dbReference type="PANTHER" id="PTHR24045">
    <property type="match status" value="1"/>
</dbReference>
<feature type="domain" description="Stealth protein CR3 conserved region 3" evidence="5">
    <location>
        <begin position="319"/>
        <end position="358"/>
    </location>
</feature>
<evidence type="ECO:0000259" key="5">
    <source>
        <dbReference type="Pfam" id="PF17102"/>
    </source>
</evidence>
<reference evidence="6" key="1">
    <citation type="submission" date="2022-08" db="EMBL/GenBank/DDBJ databases">
        <title>Novel sulphate-reducing endosymbionts in the free-living metamonad Anaeramoeba.</title>
        <authorList>
            <person name="Jerlstrom-Hultqvist J."/>
            <person name="Cepicka I."/>
            <person name="Gallot-Lavallee L."/>
            <person name="Salas-Leiva D."/>
            <person name="Curtis B.A."/>
            <person name="Zahonova K."/>
            <person name="Pipaliya S."/>
            <person name="Dacks J."/>
            <person name="Roger A.J."/>
        </authorList>
    </citation>
    <scope>NUCLEOTIDE SEQUENCE</scope>
    <source>
        <strain evidence="6">Busselton2</strain>
    </source>
</reference>
<dbReference type="InterPro" id="IPR021520">
    <property type="entry name" value="Stealth_CR2"/>
</dbReference>
<feature type="region of interest" description="Disordered" evidence="3">
    <location>
        <begin position="1"/>
        <end position="37"/>
    </location>
</feature>
<evidence type="ECO:0000313" key="6">
    <source>
        <dbReference type="EMBL" id="KAJ3435276.1"/>
    </source>
</evidence>
<gene>
    <name evidence="6" type="ORF">M0812_19462</name>
</gene>
<keyword evidence="2" id="KW-0808">Transferase</keyword>
<dbReference type="Pfam" id="PF11380">
    <property type="entry name" value="Stealth_CR2"/>
    <property type="match status" value="1"/>
</dbReference>
<dbReference type="Proteomes" id="UP001146793">
    <property type="component" value="Unassembled WGS sequence"/>
</dbReference>
<dbReference type="InterPro" id="IPR047141">
    <property type="entry name" value="Stealth"/>
</dbReference>
<sequence>MKKTNRESEFRKLNVTMKEKEKEEEENNKKNVIDDQNERKINENIIIDKNQDNQKKSLSWIPSYFKDRDYGSSINELNKPITVNSLQLDDNIGNQYYSKTDGYPSIDLVTMWVNGSDPIFQKEMINELEKFKNCEQNCRYANKENWCCPSTEKKEISKRYFDLGELKYLLRSVDQFAPWIRKIFIVTNNQIPNWLNLSNKRIQIVTPSEFVKYPEDLPTFSSPALESQLHLIQGLSRFFIYSCDDFFLMTKIWPSDFLTLDNIYQLRTDWTLPMTDYKHFLKNEKNSIDQRQDVYGESLRFTDTIFDLTFGYKIRQVGSHTPILIDKYILERIWKEWPKEMEQTAKSKFRLGSQMHFQTTVSNYINEAWIKNEFCKYLYINFDRNNDKTFNYDEIKEISIAISEENGFDQKQILKSLIDKIDQEILAKKFASNNLQIDCQILKKHSLISTYLSGLNDPHLKLFKSQNCKKDYIFISSSDFPDLRRAFKKIDYLNCKFVCFNNDFTYKALEDKQQIIDKFADFANQKWSLPSQFELPENKSNSFLRI</sequence>
<evidence type="ECO:0000259" key="4">
    <source>
        <dbReference type="Pfam" id="PF11380"/>
    </source>
</evidence>
<evidence type="ECO:0000256" key="2">
    <source>
        <dbReference type="ARBA" id="ARBA00022679"/>
    </source>
</evidence>
<protein>
    <submittedName>
        <fullName evidence="6">Uncharacterized protein</fullName>
    </submittedName>
</protein>
<name>A0AAV7Z2B9_9EUKA</name>
<evidence type="ECO:0000256" key="3">
    <source>
        <dbReference type="SAM" id="MobiDB-lite"/>
    </source>
</evidence>
<organism evidence="6 7">
    <name type="scientific">Anaeramoeba flamelloides</name>
    <dbReference type="NCBI Taxonomy" id="1746091"/>
    <lineage>
        <taxon>Eukaryota</taxon>
        <taxon>Metamonada</taxon>
        <taxon>Anaeramoebidae</taxon>
        <taxon>Anaeramoeba</taxon>
    </lineage>
</organism>
<feature type="domain" description="Stealth protein CR2 conserved region 2" evidence="4">
    <location>
        <begin position="159"/>
        <end position="262"/>
    </location>
</feature>
<evidence type="ECO:0000313" key="7">
    <source>
        <dbReference type="Proteomes" id="UP001146793"/>
    </source>
</evidence>
<dbReference type="Pfam" id="PF17102">
    <property type="entry name" value="Stealth_CR3"/>
    <property type="match status" value="1"/>
</dbReference>
<comment type="caution">
    <text evidence="6">The sequence shown here is derived from an EMBL/GenBank/DDBJ whole genome shotgun (WGS) entry which is preliminary data.</text>
</comment>
<dbReference type="PANTHER" id="PTHR24045:SF0">
    <property type="entry name" value="N-ACETYLGLUCOSAMINE-1-PHOSPHOTRANSFERASE SUBUNITS ALPHA_BETA"/>
    <property type="match status" value="1"/>
</dbReference>
<dbReference type="GO" id="GO:0016772">
    <property type="term" value="F:transferase activity, transferring phosphorus-containing groups"/>
    <property type="evidence" value="ECO:0007669"/>
    <property type="project" value="InterPro"/>
</dbReference>
<comment type="similarity">
    <text evidence="1">Belongs to the stealth family.</text>
</comment>
<dbReference type="AlphaFoldDB" id="A0AAV7Z2B9"/>
<evidence type="ECO:0000256" key="1">
    <source>
        <dbReference type="ARBA" id="ARBA00007583"/>
    </source>
</evidence>
<dbReference type="InterPro" id="IPR031357">
    <property type="entry name" value="Stealth_CR3"/>
</dbReference>
<dbReference type="EMBL" id="JANTQA010000040">
    <property type="protein sequence ID" value="KAJ3435276.1"/>
    <property type="molecule type" value="Genomic_DNA"/>
</dbReference>